<feature type="compositionally biased region" description="Basic residues" evidence="1">
    <location>
        <begin position="75"/>
        <end position="85"/>
    </location>
</feature>
<feature type="non-terminal residue" evidence="2">
    <location>
        <position position="94"/>
    </location>
</feature>
<feature type="region of interest" description="Disordered" evidence="1">
    <location>
        <begin position="1"/>
        <end position="94"/>
    </location>
</feature>
<organism evidence="2">
    <name type="scientific">uncultured Blastococcus sp</name>
    <dbReference type="NCBI Taxonomy" id="217144"/>
    <lineage>
        <taxon>Bacteria</taxon>
        <taxon>Bacillati</taxon>
        <taxon>Actinomycetota</taxon>
        <taxon>Actinomycetes</taxon>
        <taxon>Geodermatophilales</taxon>
        <taxon>Geodermatophilaceae</taxon>
        <taxon>Blastococcus</taxon>
        <taxon>environmental samples</taxon>
    </lineage>
</organism>
<protein>
    <submittedName>
        <fullName evidence="2">Uncharacterized protein</fullName>
    </submittedName>
</protein>
<reference evidence="2" key="1">
    <citation type="submission" date="2020-02" db="EMBL/GenBank/DDBJ databases">
        <authorList>
            <person name="Meier V. D."/>
        </authorList>
    </citation>
    <scope>NUCLEOTIDE SEQUENCE</scope>
    <source>
        <strain evidence="2">AVDCRST_MAG57</strain>
    </source>
</reference>
<name>A0A6J4J4Y6_9ACTN</name>
<evidence type="ECO:0000313" key="2">
    <source>
        <dbReference type="EMBL" id="CAA9267265.1"/>
    </source>
</evidence>
<gene>
    <name evidence="2" type="ORF">AVDCRST_MAG57-2914</name>
</gene>
<evidence type="ECO:0000256" key="1">
    <source>
        <dbReference type="SAM" id="MobiDB-lite"/>
    </source>
</evidence>
<dbReference type="AlphaFoldDB" id="A0A6J4J4Y6"/>
<proteinExistence type="predicted"/>
<feature type="compositionally biased region" description="Basic residues" evidence="1">
    <location>
        <begin position="44"/>
        <end position="55"/>
    </location>
</feature>
<accession>A0A6J4J4Y6</accession>
<sequence>EPRRAAPSGVPEPRAPRPEPGGGVGRRARAGPRVPPPPGCGVCRGRRSCHGRHGRRGSDGGRPAGRRLSDDRPRRPVRGGSRRAHRDAGRPAGA</sequence>
<dbReference type="EMBL" id="CADCTI010000245">
    <property type="protein sequence ID" value="CAA9267265.1"/>
    <property type="molecule type" value="Genomic_DNA"/>
</dbReference>
<feature type="non-terminal residue" evidence="2">
    <location>
        <position position="1"/>
    </location>
</feature>